<geneLocation type="plasmid" evidence="5 6">
    <name>pGD02.2.1</name>
</geneLocation>
<organism evidence="5 6">
    <name type="scientific">Rhodococcus rhodochrous</name>
    <dbReference type="NCBI Taxonomy" id="1829"/>
    <lineage>
        <taxon>Bacteria</taxon>
        <taxon>Bacillati</taxon>
        <taxon>Actinomycetota</taxon>
        <taxon>Actinomycetes</taxon>
        <taxon>Mycobacteriales</taxon>
        <taxon>Nocardiaceae</taxon>
        <taxon>Rhodococcus</taxon>
    </lineage>
</organism>
<dbReference type="SUPFAM" id="SSF56801">
    <property type="entry name" value="Acetyl-CoA synthetase-like"/>
    <property type="match status" value="1"/>
</dbReference>
<sequence length="518" mass="54855">MTTLGTAPPLRAEEFANTAALLDAAARVHGDRDAYVEPGAGRISFAEWRFRARSLAAHLSERGVGKGDVVALILPSGIDYAVCFAAASILGAVTTGVNPRLGPRETEAIFAQARPALVIRDADAGLPTAPEGYPVMSRADAVAAATSGVGVAPTIAVTRSDPVSIVFTSGTTGLPKGAWFDADNLAASAAASGVMSAPYDRRLTGTPFPHAGYMSKLWDQLVWGTAVVMAPVPWSAAGMYTVLREERITVGGGVPTQWEKLLELPDLDRSAFTHLRVGVVGSAPASPALVSRVRDLIGVPLVVRYAMTESPTVTGTEPDDPVEIQFRTVGRPQHGMTVRITGDDGADLSVGEVGRIRIRGGCVTRGYWKAETLTAESFDEDGFFVSGDLGYFTDDGNLVLAGRVGDMYIRGGFNVHPIEVEHTLGEHPNVRQAAVVGHPAPVIGEIGVAFVVPGDSDRPPSLEDLRTWSRARLADYKAPDHVIVVDAIPLNAMAKIDRVALRSLAQEHLSRIPVGPRR</sequence>
<feature type="domain" description="AMP-dependent synthetase/ligase" evidence="3">
    <location>
        <begin position="23"/>
        <end position="368"/>
    </location>
</feature>
<dbReference type="InterPro" id="IPR025110">
    <property type="entry name" value="AMP-bd_C"/>
</dbReference>
<dbReference type="InterPro" id="IPR042099">
    <property type="entry name" value="ANL_N_sf"/>
</dbReference>
<evidence type="ECO:0000259" key="3">
    <source>
        <dbReference type="Pfam" id="PF00501"/>
    </source>
</evidence>
<dbReference type="AlphaFoldDB" id="A0AA46X1A3"/>
<dbReference type="GO" id="GO:0006631">
    <property type="term" value="P:fatty acid metabolic process"/>
    <property type="evidence" value="ECO:0007669"/>
    <property type="project" value="TreeGrafter"/>
</dbReference>
<keyword evidence="5" id="KW-0614">Plasmid</keyword>
<reference evidence="5 6" key="1">
    <citation type="journal article" date="2021" name="Front. Microbiol.">
        <title>Bacterial Transformation of Aromatic Monomers in Softwood Black Liquor.</title>
        <authorList>
            <person name="Navas L.E."/>
            <person name="Dexter G."/>
            <person name="Liu J."/>
            <person name="Levy-Booth D."/>
            <person name="Cho M."/>
            <person name="Jang S.K."/>
            <person name="Mansfield S.D."/>
            <person name="Renneckar S."/>
            <person name="Mohn W.W."/>
            <person name="Eltis L.D."/>
        </authorList>
    </citation>
    <scope>NUCLEOTIDE SEQUENCE [LARGE SCALE GENOMIC DNA]</scope>
    <source>
        <strain evidence="5 6">GD02</strain>
    </source>
</reference>
<dbReference type="PROSITE" id="PS00455">
    <property type="entry name" value="AMP_BINDING"/>
    <property type="match status" value="1"/>
</dbReference>
<accession>A0AA46X1A3</accession>
<dbReference type="GO" id="GO:0031956">
    <property type="term" value="F:medium-chain fatty acid-CoA ligase activity"/>
    <property type="evidence" value="ECO:0007669"/>
    <property type="project" value="TreeGrafter"/>
</dbReference>
<evidence type="ECO:0000256" key="1">
    <source>
        <dbReference type="ARBA" id="ARBA00006432"/>
    </source>
</evidence>
<evidence type="ECO:0000313" key="6">
    <source>
        <dbReference type="Proteomes" id="UP001162740"/>
    </source>
</evidence>
<protein>
    <submittedName>
        <fullName evidence="5">Acyl--CoA ligase</fullName>
    </submittedName>
</protein>
<dbReference type="EMBL" id="CP083975">
    <property type="protein sequence ID" value="UZF47845.1"/>
    <property type="molecule type" value="Genomic_DNA"/>
</dbReference>
<evidence type="ECO:0000259" key="4">
    <source>
        <dbReference type="Pfam" id="PF13193"/>
    </source>
</evidence>
<dbReference type="Pfam" id="PF13193">
    <property type="entry name" value="AMP-binding_C"/>
    <property type="match status" value="1"/>
</dbReference>
<dbReference type="PANTHER" id="PTHR43201:SF5">
    <property type="entry name" value="MEDIUM-CHAIN ACYL-COA LIGASE ACSF2, MITOCHONDRIAL"/>
    <property type="match status" value="1"/>
</dbReference>
<dbReference type="Gene3D" id="3.40.50.12780">
    <property type="entry name" value="N-terminal domain of ligase-like"/>
    <property type="match status" value="1"/>
</dbReference>
<dbReference type="Gene3D" id="3.30.300.30">
    <property type="match status" value="1"/>
</dbReference>
<dbReference type="InterPro" id="IPR000873">
    <property type="entry name" value="AMP-dep_synth/lig_dom"/>
</dbReference>
<comment type="similarity">
    <text evidence="1">Belongs to the ATP-dependent AMP-binding enzyme family.</text>
</comment>
<name>A0AA46X1A3_RHORH</name>
<dbReference type="InterPro" id="IPR045851">
    <property type="entry name" value="AMP-bd_C_sf"/>
</dbReference>
<evidence type="ECO:0000313" key="5">
    <source>
        <dbReference type="EMBL" id="UZF47845.1"/>
    </source>
</evidence>
<dbReference type="PANTHER" id="PTHR43201">
    <property type="entry name" value="ACYL-COA SYNTHETASE"/>
    <property type="match status" value="1"/>
</dbReference>
<gene>
    <name evidence="5" type="ORF">KUM34_025820</name>
</gene>
<proteinExistence type="inferred from homology"/>
<keyword evidence="2 5" id="KW-0436">Ligase</keyword>
<dbReference type="Pfam" id="PF00501">
    <property type="entry name" value="AMP-binding"/>
    <property type="match status" value="1"/>
</dbReference>
<dbReference type="InterPro" id="IPR020845">
    <property type="entry name" value="AMP-binding_CS"/>
</dbReference>
<feature type="domain" description="AMP-binding enzyme C-terminal" evidence="4">
    <location>
        <begin position="419"/>
        <end position="495"/>
    </location>
</feature>
<evidence type="ECO:0000256" key="2">
    <source>
        <dbReference type="ARBA" id="ARBA00022598"/>
    </source>
</evidence>
<dbReference type="Proteomes" id="UP001162740">
    <property type="component" value="Plasmid pGD02.2.1"/>
</dbReference>
<dbReference type="RefSeq" id="WP_229582804.1">
    <property type="nucleotide sequence ID" value="NZ_CP083975.1"/>
</dbReference>